<evidence type="ECO:0000256" key="1">
    <source>
        <dbReference type="SAM" id="MobiDB-lite"/>
    </source>
</evidence>
<accession>A0A0C2NK28</accession>
<comment type="caution">
    <text evidence="2">The sequence shown here is derived from an EMBL/GenBank/DDBJ whole genome shotgun (WGS) entry which is preliminary data.</text>
</comment>
<organism evidence="2 3">
    <name type="scientific">Thelohanellus kitauei</name>
    <name type="common">Myxosporean</name>
    <dbReference type="NCBI Taxonomy" id="669202"/>
    <lineage>
        <taxon>Eukaryota</taxon>
        <taxon>Metazoa</taxon>
        <taxon>Cnidaria</taxon>
        <taxon>Myxozoa</taxon>
        <taxon>Myxosporea</taxon>
        <taxon>Bivalvulida</taxon>
        <taxon>Platysporina</taxon>
        <taxon>Myxobolidae</taxon>
        <taxon>Thelohanellus</taxon>
    </lineage>
</organism>
<dbReference type="AlphaFoldDB" id="A0A0C2NK28"/>
<protein>
    <submittedName>
        <fullName evidence="2">Uncharacterized protein</fullName>
    </submittedName>
</protein>
<keyword evidence="3" id="KW-1185">Reference proteome</keyword>
<feature type="region of interest" description="Disordered" evidence="1">
    <location>
        <begin position="1"/>
        <end position="29"/>
    </location>
</feature>
<name>A0A0C2NK28_THEKT</name>
<gene>
    <name evidence="2" type="ORF">RF11_13314</name>
</gene>
<reference evidence="2 3" key="1">
    <citation type="journal article" date="2014" name="Genome Biol. Evol.">
        <title>The genome of the myxosporean Thelohanellus kitauei shows adaptations to nutrient acquisition within its fish host.</title>
        <authorList>
            <person name="Yang Y."/>
            <person name="Xiong J."/>
            <person name="Zhou Z."/>
            <person name="Huo F."/>
            <person name="Miao W."/>
            <person name="Ran C."/>
            <person name="Liu Y."/>
            <person name="Zhang J."/>
            <person name="Feng J."/>
            <person name="Wang M."/>
            <person name="Wang M."/>
            <person name="Wang L."/>
            <person name="Yao B."/>
        </authorList>
    </citation>
    <scope>NUCLEOTIDE SEQUENCE [LARGE SCALE GENOMIC DNA]</scope>
    <source>
        <strain evidence="2">Wuqing</strain>
    </source>
</reference>
<evidence type="ECO:0000313" key="3">
    <source>
        <dbReference type="Proteomes" id="UP000031668"/>
    </source>
</evidence>
<evidence type="ECO:0000313" key="2">
    <source>
        <dbReference type="EMBL" id="KII74392.1"/>
    </source>
</evidence>
<dbReference type="EMBL" id="JWZT01000435">
    <property type="protein sequence ID" value="KII74392.1"/>
    <property type="molecule type" value="Genomic_DNA"/>
</dbReference>
<proteinExistence type="predicted"/>
<sequence length="121" mass="13956">MLISFNFSPQVVPHSPKTNRRSSSSDTVENSEKILLDKIKVKLGRVNSDNKFNNGSVRVNEIFISILRKIIRFEIRELYHNPLILTIIKSTIMGGLDLHNEISAFRHSQWSKFAVELIYKS</sequence>
<dbReference type="Proteomes" id="UP000031668">
    <property type="component" value="Unassembled WGS sequence"/>
</dbReference>